<dbReference type="GO" id="GO:0009898">
    <property type="term" value="C:cytoplasmic side of plasma membrane"/>
    <property type="evidence" value="ECO:0007669"/>
    <property type="project" value="TreeGrafter"/>
</dbReference>
<dbReference type="GeneID" id="28727347"/>
<comment type="caution">
    <text evidence="11">The sequence shown here is derived from an EMBL/GenBank/DDBJ whole genome shotgun (WGS) entry which is preliminary data.</text>
</comment>
<evidence type="ECO:0000256" key="2">
    <source>
        <dbReference type="ARBA" id="ARBA00022443"/>
    </source>
</evidence>
<sequence>MMQAPTPYAGANDGYDALAFCNAFWGDNDAGYHVMQSFIKNTSRTMEDLRSFYQERAEIEQEYSKKLAKLAKSAIGKHETGPMRHALDTVRIETEAQSRSHSQLVNSIRKELEAPLSDFMARIENLRRDSQTTVTKLYKHKQTQSQYVQRSRERYENDCTKINAYTAQSNLVQGRELDKLMAKLERVQANVETDDQDYQSYVRALQDTTQKWNAEYKSFLDICQDVEEERQEFLKTNLWGLANAVSSVCVTDDEACERVRVSLEGCDAIRDVQSFVREFATGTTIPPAPEYINFAQNAGPMATPGTGSAHFARLSTRSSEGMHPPSASVLSQQTPSQFSTPNMQPLTPGFHPMTPGMPTPMMPGTPTAASMAMPSPPGPSVPSYLATMNRTPPPQAISPSARTPPPSTSNRNSMFAPGAAPLSPSTASMQQHQHQQPQQQQQPHPGPARGMSPAPMAAPSHPVPQPMPQPVAQHAPLTSSTGTSRPVSQAVSEPENEDDPIAKALANLRLRQSRKSPAPGSRPTSMMSTTPSMMTDKALPPPAAAPAPTQPATSAAMPSQSPNEAPAQVMDPRWQRTISPDGRATGAAAAPETRVQRPTSPAAAFMHPPDRGTSPIPVEQIHHHYGQAFPTERRTMNASPVKDGPAAQAQAARATSPIGISLDARGAVTQDSMASRYGQPGPAASSAAAGVTGAAPAASSTSQLTRPPTGQYSESGEPILFYVKALYDYQASLPEEFSFTAGDIIAVTHTEPDGWWQGELLDEARRVPGANTFPSNFVVLLM</sequence>
<evidence type="ECO:0000259" key="10">
    <source>
        <dbReference type="PROSITE" id="PS51741"/>
    </source>
</evidence>
<keyword evidence="4" id="KW-0597">Phosphoprotein</keyword>
<dbReference type="GO" id="GO:0030036">
    <property type="term" value="P:actin cytoskeleton organization"/>
    <property type="evidence" value="ECO:0007669"/>
    <property type="project" value="UniProtKB-ARBA"/>
</dbReference>
<evidence type="ECO:0000256" key="4">
    <source>
        <dbReference type="ARBA" id="ARBA00022553"/>
    </source>
</evidence>
<proteinExistence type="predicted"/>
<evidence type="ECO:0000313" key="11">
    <source>
        <dbReference type="EMBL" id="KOS14816.1"/>
    </source>
</evidence>
<keyword evidence="3" id="KW-0963">Cytoplasm</keyword>
<comment type="subcellular location">
    <subcellularLocation>
        <location evidence="1">Cytoplasm</location>
        <location evidence="1">Cytoskeleton</location>
    </subcellularLocation>
</comment>
<feature type="compositionally biased region" description="Low complexity" evidence="8">
    <location>
        <begin position="680"/>
        <end position="690"/>
    </location>
</feature>
<dbReference type="Pfam" id="PF00018">
    <property type="entry name" value="SH3_1"/>
    <property type="match status" value="1"/>
</dbReference>
<protein>
    <submittedName>
        <fullName evidence="11">Sh3 domain-containing protein</fullName>
    </submittedName>
</protein>
<feature type="compositionally biased region" description="Polar residues" evidence="8">
    <location>
        <begin position="477"/>
        <end position="491"/>
    </location>
</feature>
<evidence type="ECO:0000256" key="6">
    <source>
        <dbReference type="PROSITE-ProRule" id="PRU00192"/>
    </source>
</evidence>
<dbReference type="FunFam" id="1.20.1270.60:FF:000045">
    <property type="entry name" value="Cell division control protein"/>
    <property type="match status" value="1"/>
</dbReference>
<dbReference type="STRING" id="77020.A0A0M8MLC6"/>
<dbReference type="VEuPathDB" id="FungiDB:Malapachy_0960"/>
<dbReference type="OrthoDB" id="19092at2759"/>
<feature type="domain" description="F-BAR" evidence="10">
    <location>
        <begin position="18"/>
        <end position="271"/>
    </location>
</feature>
<accession>A0A0M8MLC6</accession>
<evidence type="ECO:0000256" key="3">
    <source>
        <dbReference type="ARBA" id="ARBA00022490"/>
    </source>
</evidence>
<evidence type="ECO:0000256" key="7">
    <source>
        <dbReference type="PROSITE-ProRule" id="PRU01077"/>
    </source>
</evidence>
<feature type="compositionally biased region" description="Pro residues" evidence="8">
    <location>
        <begin position="539"/>
        <end position="549"/>
    </location>
</feature>
<dbReference type="GO" id="GO:0120104">
    <property type="term" value="C:mitotic actomyosin contractile ring, proximal layer"/>
    <property type="evidence" value="ECO:0007669"/>
    <property type="project" value="TreeGrafter"/>
</dbReference>
<reference evidence="11 12" key="1">
    <citation type="submission" date="2015-07" db="EMBL/GenBank/DDBJ databases">
        <title>Draft Genome Sequence of Malassezia furfur CBS1878 and Malassezia pachydermatis CBS1879.</title>
        <authorList>
            <person name="Triana S."/>
            <person name="Ohm R."/>
            <person name="Gonzalez A."/>
            <person name="DeCock H."/>
            <person name="Restrepo S."/>
            <person name="Celis A."/>
        </authorList>
    </citation>
    <scope>NUCLEOTIDE SEQUENCE [LARGE SCALE GENOMIC DNA]</scope>
    <source>
        <strain evidence="11 12">CBS 1879</strain>
    </source>
</reference>
<keyword evidence="12" id="KW-1185">Reference proteome</keyword>
<dbReference type="EMBL" id="LGAV01000003">
    <property type="protein sequence ID" value="KOS14816.1"/>
    <property type="molecule type" value="Genomic_DNA"/>
</dbReference>
<dbReference type="PANTHER" id="PTHR23065">
    <property type="entry name" value="PROLINE-SERINE-THREONINE PHOSPHATASE INTERACTING PROTEIN 1"/>
    <property type="match status" value="1"/>
</dbReference>
<dbReference type="InterPro" id="IPR001452">
    <property type="entry name" value="SH3_domain"/>
</dbReference>
<dbReference type="PROSITE" id="PS50002">
    <property type="entry name" value="SH3"/>
    <property type="match status" value="1"/>
</dbReference>
<dbReference type="FunFam" id="2.30.30.40:FF:000312">
    <property type="entry name" value="Related to Cell division control protein 15"/>
    <property type="match status" value="1"/>
</dbReference>
<dbReference type="SUPFAM" id="SSF103657">
    <property type="entry name" value="BAR/IMD domain-like"/>
    <property type="match status" value="1"/>
</dbReference>
<feature type="region of interest" description="Disordered" evidence="8">
    <location>
        <begin position="671"/>
        <end position="690"/>
    </location>
</feature>
<evidence type="ECO:0000259" key="9">
    <source>
        <dbReference type="PROSITE" id="PS50002"/>
    </source>
</evidence>
<dbReference type="PANTHER" id="PTHR23065:SF7">
    <property type="entry name" value="NOSTRIN, ISOFORM H"/>
    <property type="match status" value="1"/>
</dbReference>
<dbReference type="Proteomes" id="UP000037751">
    <property type="component" value="Unassembled WGS sequence"/>
</dbReference>
<feature type="compositionally biased region" description="Pro residues" evidence="8">
    <location>
        <begin position="391"/>
        <end position="407"/>
    </location>
</feature>
<feature type="compositionally biased region" description="Low complexity" evidence="8">
    <location>
        <begin position="364"/>
        <end position="373"/>
    </location>
</feature>
<feature type="region of interest" description="Disordered" evidence="8">
    <location>
        <begin position="316"/>
        <end position="617"/>
    </location>
</feature>
<dbReference type="Pfam" id="PF00611">
    <property type="entry name" value="FCH"/>
    <property type="match status" value="1"/>
</dbReference>
<dbReference type="Gene3D" id="1.20.1270.60">
    <property type="entry name" value="Arfaptin homology (AH) domain/BAR domain"/>
    <property type="match status" value="1"/>
</dbReference>
<dbReference type="SMART" id="SM00055">
    <property type="entry name" value="FCH"/>
    <property type="match status" value="1"/>
</dbReference>
<dbReference type="InterPro" id="IPR001060">
    <property type="entry name" value="FCH_dom"/>
</dbReference>
<dbReference type="InterPro" id="IPR027267">
    <property type="entry name" value="AH/BAR_dom_sf"/>
</dbReference>
<dbReference type="InterPro" id="IPR031160">
    <property type="entry name" value="F_BAR_dom"/>
</dbReference>
<dbReference type="GO" id="GO:0005543">
    <property type="term" value="F:phospholipid binding"/>
    <property type="evidence" value="ECO:0007669"/>
    <property type="project" value="TreeGrafter"/>
</dbReference>
<feature type="compositionally biased region" description="Polar residues" evidence="8">
    <location>
        <begin position="328"/>
        <end position="345"/>
    </location>
</feature>
<keyword evidence="5" id="KW-0206">Cytoskeleton</keyword>
<dbReference type="CDD" id="cd00174">
    <property type="entry name" value="SH3"/>
    <property type="match status" value="1"/>
</dbReference>
<dbReference type="RefSeq" id="XP_017992448.1">
    <property type="nucleotide sequence ID" value="XM_018135472.1"/>
</dbReference>
<name>A0A0M8MLC6_9BASI</name>
<evidence type="ECO:0000256" key="1">
    <source>
        <dbReference type="ARBA" id="ARBA00004245"/>
    </source>
</evidence>
<gene>
    <name evidence="11" type="ORF">Malapachy_0960</name>
</gene>
<dbReference type="SUPFAM" id="SSF50044">
    <property type="entry name" value="SH3-domain"/>
    <property type="match status" value="1"/>
</dbReference>
<feature type="compositionally biased region" description="Low complexity" evidence="8">
    <location>
        <begin position="430"/>
        <end position="460"/>
    </location>
</feature>
<evidence type="ECO:0000313" key="12">
    <source>
        <dbReference type="Proteomes" id="UP000037751"/>
    </source>
</evidence>
<dbReference type="PRINTS" id="PR00452">
    <property type="entry name" value="SH3DOMAIN"/>
</dbReference>
<feature type="compositionally biased region" description="Low complexity" evidence="8">
    <location>
        <begin position="550"/>
        <end position="559"/>
    </location>
</feature>
<dbReference type="AlphaFoldDB" id="A0A0M8MLC6"/>
<feature type="region of interest" description="Disordered" evidence="8">
    <location>
        <begin position="636"/>
        <end position="658"/>
    </location>
</feature>
<feature type="compositionally biased region" description="Low complexity" evidence="8">
    <location>
        <begin position="521"/>
        <end position="535"/>
    </location>
</feature>
<organism evidence="11 12">
    <name type="scientific">Malassezia pachydermatis</name>
    <dbReference type="NCBI Taxonomy" id="77020"/>
    <lineage>
        <taxon>Eukaryota</taxon>
        <taxon>Fungi</taxon>
        <taxon>Dikarya</taxon>
        <taxon>Basidiomycota</taxon>
        <taxon>Ustilaginomycotina</taxon>
        <taxon>Malasseziomycetes</taxon>
        <taxon>Malasseziales</taxon>
        <taxon>Malasseziaceae</taxon>
        <taxon>Malassezia</taxon>
    </lineage>
</organism>
<dbReference type="InterPro" id="IPR036028">
    <property type="entry name" value="SH3-like_dom_sf"/>
</dbReference>
<dbReference type="Gene3D" id="2.30.30.40">
    <property type="entry name" value="SH3 Domains"/>
    <property type="match status" value="1"/>
</dbReference>
<dbReference type="PRINTS" id="PR00499">
    <property type="entry name" value="P67PHOX"/>
</dbReference>
<keyword evidence="2 6" id="KW-0728">SH3 domain</keyword>
<dbReference type="SMART" id="SM00326">
    <property type="entry name" value="SH3"/>
    <property type="match status" value="1"/>
</dbReference>
<dbReference type="CDD" id="cd07651">
    <property type="entry name" value="F-BAR_PombeCdc15_like"/>
    <property type="match status" value="1"/>
</dbReference>
<evidence type="ECO:0000256" key="5">
    <source>
        <dbReference type="ARBA" id="ARBA00023212"/>
    </source>
</evidence>
<keyword evidence="7" id="KW-0175">Coiled coil</keyword>
<feature type="domain" description="SH3" evidence="9">
    <location>
        <begin position="718"/>
        <end position="782"/>
    </location>
</feature>
<evidence type="ECO:0000256" key="8">
    <source>
        <dbReference type="SAM" id="MobiDB-lite"/>
    </source>
</evidence>
<dbReference type="PROSITE" id="PS51741">
    <property type="entry name" value="F_BAR"/>
    <property type="match status" value="1"/>
</dbReference>